<dbReference type="PANTHER" id="PTHR11644">
    <property type="entry name" value="CYTIDINE DEAMINASE"/>
    <property type="match status" value="1"/>
</dbReference>
<dbReference type="Gene3D" id="3.40.140.10">
    <property type="entry name" value="Cytidine Deaminase, domain 2"/>
    <property type="match status" value="1"/>
</dbReference>
<evidence type="ECO:0000256" key="6">
    <source>
        <dbReference type="ARBA" id="ARBA00022723"/>
    </source>
</evidence>
<feature type="binding site" evidence="13">
    <location>
        <begin position="50"/>
        <end position="56"/>
    </location>
    <ligand>
        <name>substrate</name>
    </ligand>
</feature>
<dbReference type="PANTHER" id="PTHR11644:SF2">
    <property type="entry name" value="CYTIDINE DEAMINASE"/>
    <property type="match status" value="1"/>
</dbReference>
<evidence type="ECO:0000256" key="12">
    <source>
        <dbReference type="PIRSR" id="PIRSR606262-1"/>
    </source>
</evidence>
<dbReference type="CDD" id="cd01283">
    <property type="entry name" value="cytidine_deaminase"/>
    <property type="match status" value="1"/>
</dbReference>
<dbReference type="AlphaFoldDB" id="E8X301"/>
<dbReference type="GO" id="GO:0042802">
    <property type="term" value="F:identical protein binding"/>
    <property type="evidence" value="ECO:0007669"/>
    <property type="project" value="UniProtKB-ARBA"/>
</dbReference>
<comment type="catalytic activity">
    <reaction evidence="10 15">
        <text>2'-deoxycytidine + H2O + H(+) = 2'-deoxyuridine + NH4(+)</text>
        <dbReference type="Rhea" id="RHEA:13433"/>
        <dbReference type="ChEBI" id="CHEBI:15377"/>
        <dbReference type="ChEBI" id="CHEBI:15378"/>
        <dbReference type="ChEBI" id="CHEBI:15698"/>
        <dbReference type="ChEBI" id="CHEBI:16450"/>
        <dbReference type="ChEBI" id="CHEBI:28938"/>
        <dbReference type="EC" id="3.5.4.5"/>
    </reaction>
</comment>
<dbReference type="SUPFAM" id="SSF53927">
    <property type="entry name" value="Cytidine deaminase-like"/>
    <property type="match status" value="1"/>
</dbReference>
<dbReference type="STRING" id="1198114.AciX9_1072"/>
<dbReference type="PROSITE" id="PS00903">
    <property type="entry name" value="CYT_DCMP_DEAMINASES_1"/>
    <property type="match status" value="1"/>
</dbReference>
<evidence type="ECO:0000256" key="2">
    <source>
        <dbReference type="ARBA" id="ARBA00003949"/>
    </source>
</evidence>
<dbReference type="EC" id="3.5.4.5" evidence="4 15"/>
<accession>E8X301</accession>
<reference evidence="18" key="1">
    <citation type="submission" date="2011-01" db="EMBL/GenBank/DDBJ databases">
        <title>Complete sequence of chromosome of Acidobacterium sp. MP5ACTX9.</title>
        <authorList>
            <consortium name="US DOE Joint Genome Institute"/>
            <person name="Lucas S."/>
            <person name="Copeland A."/>
            <person name="Lapidus A."/>
            <person name="Cheng J.-F."/>
            <person name="Goodwin L."/>
            <person name="Pitluck S."/>
            <person name="Teshima H."/>
            <person name="Detter J.C."/>
            <person name="Han C."/>
            <person name="Tapia R."/>
            <person name="Land M."/>
            <person name="Hauser L."/>
            <person name="Kyrpides N."/>
            <person name="Ivanova N."/>
            <person name="Ovchinnikova G."/>
            <person name="Pagani I."/>
            <person name="Rawat S.R."/>
            <person name="Mannisto M."/>
            <person name="Haggblom M.M."/>
            <person name="Woyke T."/>
        </authorList>
    </citation>
    <scope>NUCLEOTIDE SEQUENCE [LARGE SCALE GENOMIC DNA]</scope>
    <source>
        <strain evidence="18">MP5ACTX9</strain>
    </source>
</reference>
<dbReference type="EMBL" id="CP002480">
    <property type="protein sequence ID" value="ADW68135.1"/>
    <property type="molecule type" value="Genomic_DNA"/>
</dbReference>
<keyword evidence="6 14" id="KW-0479">Metal-binding</keyword>
<dbReference type="PROSITE" id="PS51747">
    <property type="entry name" value="CYT_DCMP_DEAMINASES_2"/>
    <property type="match status" value="1"/>
</dbReference>
<feature type="binding site" evidence="14">
    <location>
        <position position="61"/>
    </location>
    <ligand>
        <name>Zn(2+)</name>
        <dbReference type="ChEBI" id="CHEBI:29105"/>
        <note>catalytic</note>
    </ligand>
</feature>
<dbReference type="InterPro" id="IPR006262">
    <property type="entry name" value="Cyt_deam_tetra"/>
</dbReference>
<evidence type="ECO:0000256" key="4">
    <source>
        <dbReference type="ARBA" id="ARBA00012783"/>
    </source>
</evidence>
<comment type="cofactor">
    <cofactor evidence="1 14 15">
        <name>Zn(2+)</name>
        <dbReference type="ChEBI" id="CHEBI:29105"/>
    </cofactor>
</comment>
<feature type="binding site" evidence="14">
    <location>
        <position position="99"/>
    </location>
    <ligand>
        <name>Zn(2+)</name>
        <dbReference type="ChEBI" id="CHEBI:29105"/>
        <note>catalytic</note>
    </ligand>
</feature>
<evidence type="ECO:0000313" key="17">
    <source>
        <dbReference type="EMBL" id="ADW68135.1"/>
    </source>
</evidence>
<dbReference type="OrthoDB" id="9795347at2"/>
<evidence type="ECO:0000256" key="15">
    <source>
        <dbReference type="RuleBase" id="RU364006"/>
    </source>
</evidence>
<dbReference type="InterPro" id="IPR050202">
    <property type="entry name" value="Cyt/Deoxycyt_deaminase"/>
</dbReference>
<protein>
    <recommendedName>
        <fullName evidence="5 15">Cytidine deaminase</fullName>
        <ecNumber evidence="4 15">3.5.4.5</ecNumber>
    </recommendedName>
    <alternativeName>
        <fullName evidence="9 15">Cytidine aminohydrolase</fullName>
    </alternativeName>
</protein>
<dbReference type="eggNOG" id="COG0295">
    <property type="taxonomic scope" value="Bacteria"/>
</dbReference>
<evidence type="ECO:0000259" key="16">
    <source>
        <dbReference type="PROSITE" id="PS51747"/>
    </source>
</evidence>
<dbReference type="NCBIfam" id="NF004064">
    <property type="entry name" value="PRK05578.1"/>
    <property type="match status" value="1"/>
</dbReference>
<organism evidence="18">
    <name type="scientific">Granulicella tundricola (strain ATCC BAA-1859 / DSM 23138 / MP5ACTX9)</name>
    <dbReference type="NCBI Taxonomy" id="1198114"/>
    <lineage>
        <taxon>Bacteria</taxon>
        <taxon>Pseudomonadati</taxon>
        <taxon>Acidobacteriota</taxon>
        <taxon>Terriglobia</taxon>
        <taxon>Terriglobales</taxon>
        <taxon>Acidobacteriaceae</taxon>
        <taxon>Granulicella</taxon>
    </lineage>
</organism>
<dbReference type="RefSeq" id="WP_013579458.1">
    <property type="nucleotide sequence ID" value="NC_015064.1"/>
</dbReference>
<keyword evidence="7 15" id="KW-0378">Hydrolase</keyword>
<evidence type="ECO:0000256" key="3">
    <source>
        <dbReference type="ARBA" id="ARBA00006576"/>
    </source>
</evidence>
<evidence type="ECO:0000256" key="11">
    <source>
        <dbReference type="ARBA" id="ARBA00049558"/>
    </source>
</evidence>
<dbReference type="Pfam" id="PF00383">
    <property type="entry name" value="dCMP_cyt_deam_1"/>
    <property type="match status" value="1"/>
</dbReference>
<dbReference type="GO" id="GO:0004126">
    <property type="term" value="F:cytidine deaminase activity"/>
    <property type="evidence" value="ECO:0007669"/>
    <property type="project" value="UniProtKB-UniRule"/>
</dbReference>
<feature type="domain" description="CMP/dCMP-type deaminase" evidence="16">
    <location>
        <begin position="9"/>
        <end position="137"/>
    </location>
</feature>
<keyword evidence="8 14" id="KW-0862">Zinc</keyword>
<evidence type="ECO:0000313" key="18">
    <source>
        <dbReference type="Proteomes" id="UP000000343"/>
    </source>
</evidence>
<sequence>MTPTELAPTQLAELTRHAEAVASNAYAPYSNFQVGAALLLESGEIVTGCNVENASYRLTSCAEQAAIAAAVATHGPAIRIRAVVVVNLNGAACSPCGACRQTLAEFAAPGTTIVFPTETGTTTCTMADLLPNAFTQSSLI</sequence>
<dbReference type="GO" id="GO:0008270">
    <property type="term" value="F:zinc ion binding"/>
    <property type="evidence" value="ECO:0007669"/>
    <property type="project" value="UniProtKB-UniRule"/>
</dbReference>
<dbReference type="GO" id="GO:0072527">
    <property type="term" value="P:pyrimidine-containing compound metabolic process"/>
    <property type="evidence" value="ECO:0007669"/>
    <property type="project" value="UniProtKB-ARBA"/>
</dbReference>
<comment type="function">
    <text evidence="2 15">This enzyme scavenges exogenous and endogenous cytidine and 2'-deoxycytidine for UMP synthesis.</text>
</comment>
<evidence type="ECO:0000256" key="9">
    <source>
        <dbReference type="ARBA" id="ARBA00032005"/>
    </source>
</evidence>
<dbReference type="GO" id="GO:0005829">
    <property type="term" value="C:cytosol"/>
    <property type="evidence" value="ECO:0007669"/>
    <property type="project" value="TreeGrafter"/>
</dbReference>
<evidence type="ECO:0000256" key="8">
    <source>
        <dbReference type="ARBA" id="ARBA00022833"/>
    </source>
</evidence>
<dbReference type="KEGG" id="acm:AciX9_1072"/>
<dbReference type="InterPro" id="IPR016193">
    <property type="entry name" value="Cytidine_deaminase-like"/>
</dbReference>
<evidence type="ECO:0000256" key="14">
    <source>
        <dbReference type="PIRSR" id="PIRSR606262-3"/>
    </source>
</evidence>
<dbReference type="InterPro" id="IPR002125">
    <property type="entry name" value="CMP_dCMP_dom"/>
</dbReference>
<dbReference type="FunFam" id="3.40.140.10:FF:000008">
    <property type="entry name" value="Cytidine deaminase"/>
    <property type="match status" value="1"/>
</dbReference>
<dbReference type="InterPro" id="IPR016192">
    <property type="entry name" value="APOBEC/CMP_deaminase_Zn-bd"/>
</dbReference>
<name>E8X301_GRATM</name>
<proteinExistence type="inferred from homology"/>
<evidence type="ECO:0000256" key="5">
    <source>
        <dbReference type="ARBA" id="ARBA00018266"/>
    </source>
</evidence>
<evidence type="ECO:0000256" key="13">
    <source>
        <dbReference type="PIRSR" id="PIRSR606262-2"/>
    </source>
</evidence>
<dbReference type="NCBIfam" id="TIGR01354">
    <property type="entry name" value="cyt_deam_tetra"/>
    <property type="match status" value="1"/>
</dbReference>
<evidence type="ECO:0000256" key="7">
    <source>
        <dbReference type="ARBA" id="ARBA00022801"/>
    </source>
</evidence>
<feature type="binding site" evidence="14">
    <location>
        <position position="96"/>
    </location>
    <ligand>
        <name>Zn(2+)</name>
        <dbReference type="ChEBI" id="CHEBI:29105"/>
        <note>catalytic</note>
    </ligand>
</feature>
<dbReference type="PaxDb" id="1198114-AciX9_1072"/>
<keyword evidence="18" id="KW-1185">Reference proteome</keyword>
<comment type="catalytic activity">
    <reaction evidence="11 15">
        <text>cytidine + H2O + H(+) = uridine + NH4(+)</text>
        <dbReference type="Rhea" id="RHEA:16069"/>
        <dbReference type="ChEBI" id="CHEBI:15377"/>
        <dbReference type="ChEBI" id="CHEBI:15378"/>
        <dbReference type="ChEBI" id="CHEBI:16704"/>
        <dbReference type="ChEBI" id="CHEBI:17562"/>
        <dbReference type="ChEBI" id="CHEBI:28938"/>
        <dbReference type="EC" id="3.5.4.5"/>
    </reaction>
</comment>
<gene>
    <name evidence="17" type="ordered locus">AciX9_1072</name>
</gene>
<evidence type="ECO:0000256" key="1">
    <source>
        <dbReference type="ARBA" id="ARBA00001947"/>
    </source>
</evidence>
<evidence type="ECO:0000256" key="10">
    <source>
        <dbReference type="ARBA" id="ARBA00049252"/>
    </source>
</evidence>
<feature type="active site" description="Proton donor" evidence="12">
    <location>
        <position position="63"/>
    </location>
</feature>
<dbReference type="Proteomes" id="UP000000343">
    <property type="component" value="Chromosome"/>
</dbReference>
<dbReference type="GO" id="GO:0055086">
    <property type="term" value="P:nucleobase-containing small molecule metabolic process"/>
    <property type="evidence" value="ECO:0007669"/>
    <property type="project" value="UniProtKB-ARBA"/>
</dbReference>
<dbReference type="HOGENOM" id="CLU_097262_0_1_0"/>
<comment type="similarity">
    <text evidence="3 15">Belongs to the cytidine and deoxycytidylate deaminase family.</text>
</comment>